<dbReference type="AlphaFoldDB" id="A0AAE0SLV8"/>
<dbReference type="EMBL" id="JAEAOA010002342">
    <property type="protein sequence ID" value="KAK3594109.1"/>
    <property type="molecule type" value="Genomic_DNA"/>
</dbReference>
<reference evidence="2" key="2">
    <citation type="journal article" date="2021" name="Genome Biol. Evol.">
        <title>Developing a high-quality reference genome for a parasitic bivalve with doubly uniparental inheritance (Bivalvia: Unionida).</title>
        <authorList>
            <person name="Smith C.H."/>
        </authorList>
    </citation>
    <scope>NUCLEOTIDE SEQUENCE</scope>
    <source>
        <strain evidence="2">CHS0354</strain>
        <tissue evidence="2">Mantle</tissue>
    </source>
</reference>
<dbReference type="Proteomes" id="UP001195483">
    <property type="component" value="Unassembled WGS sequence"/>
</dbReference>
<reference evidence="2" key="1">
    <citation type="journal article" date="2021" name="Genome Biol. Evol.">
        <title>A High-Quality Reference Genome for a Parasitic Bivalve with Doubly Uniparental Inheritance (Bivalvia: Unionida).</title>
        <authorList>
            <person name="Smith C.H."/>
        </authorList>
    </citation>
    <scope>NUCLEOTIDE SEQUENCE</scope>
    <source>
        <strain evidence="2">CHS0354</strain>
    </source>
</reference>
<name>A0AAE0SLV8_9BIVA</name>
<evidence type="ECO:0000313" key="3">
    <source>
        <dbReference type="Proteomes" id="UP001195483"/>
    </source>
</evidence>
<protein>
    <submittedName>
        <fullName evidence="2">Uncharacterized protein</fullName>
    </submittedName>
</protein>
<evidence type="ECO:0000313" key="2">
    <source>
        <dbReference type="EMBL" id="KAK3594109.1"/>
    </source>
</evidence>
<accession>A0AAE0SLV8</accession>
<keyword evidence="3" id="KW-1185">Reference proteome</keyword>
<comment type="caution">
    <text evidence="2">The sequence shown here is derived from an EMBL/GenBank/DDBJ whole genome shotgun (WGS) entry which is preliminary data.</text>
</comment>
<feature type="region of interest" description="Disordered" evidence="1">
    <location>
        <begin position="1"/>
        <end position="34"/>
    </location>
</feature>
<gene>
    <name evidence="2" type="ORF">CHS0354_040879</name>
</gene>
<feature type="compositionally biased region" description="Low complexity" evidence="1">
    <location>
        <begin position="7"/>
        <end position="21"/>
    </location>
</feature>
<evidence type="ECO:0000256" key="1">
    <source>
        <dbReference type="SAM" id="MobiDB-lite"/>
    </source>
</evidence>
<reference evidence="2" key="3">
    <citation type="submission" date="2023-05" db="EMBL/GenBank/DDBJ databases">
        <authorList>
            <person name="Smith C.H."/>
        </authorList>
    </citation>
    <scope>NUCLEOTIDE SEQUENCE</scope>
    <source>
        <strain evidence="2">CHS0354</strain>
        <tissue evidence="2">Mantle</tissue>
    </source>
</reference>
<organism evidence="2 3">
    <name type="scientific">Potamilus streckersoni</name>
    <dbReference type="NCBI Taxonomy" id="2493646"/>
    <lineage>
        <taxon>Eukaryota</taxon>
        <taxon>Metazoa</taxon>
        <taxon>Spiralia</taxon>
        <taxon>Lophotrochozoa</taxon>
        <taxon>Mollusca</taxon>
        <taxon>Bivalvia</taxon>
        <taxon>Autobranchia</taxon>
        <taxon>Heteroconchia</taxon>
        <taxon>Palaeoheterodonta</taxon>
        <taxon>Unionida</taxon>
        <taxon>Unionoidea</taxon>
        <taxon>Unionidae</taxon>
        <taxon>Ambleminae</taxon>
        <taxon>Lampsilini</taxon>
        <taxon>Potamilus</taxon>
    </lineage>
</organism>
<sequence>MTSSAPTATEMQAAGTTTTTKASKHQEIPVGKPMKVSSQNNMYKAYCATTFVICIAANSMEKS</sequence>
<proteinExistence type="predicted"/>